<feature type="transmembrane region" description="Helical" evidence="6">
    <location>
        <begin position="124"/>
        <end position="146"/>
    </location>
</feature>
<organism evidence="7 8">
    <name type="scientific">Venturia nashicola</name>
    <dbReference type="NCBI Taxonomy" id="86259"/>
    <lineage>
        <taxon>Eukaryota</taxon>
        <taxon>Fungi</taxon>
        <taxon>Dikarya</taxon>
        <taxon>Ascomycota</taxon>
        <taxon>Pezizomycotina</taxon>
        <taxon>Dothideomycetes</taxon>
        <taxon>Pleosporomycetidae</taxon>
        <taxon>Venturiales</taxon>
        <taxon>Venturiaceae</taxon>
        <taxon>Venturia</taxon>
    </lineage>
</organism>
<dbReference type="GO" id="GO:0016020">
    <property type="term" value="C:membrane"/>
    <property type="evidence" value="ECO:0007669"/>
    <property type="project" value="UniProtKB-SubCell"/>
</dbReference>
<evidence type="ECO:0000256" key="4">
    <source>
        <dbReference type="ARBA" id="ARBA00022989"/>
    </source>
</evidence>
<evidence type="ECO:0000256" key="3">
    <source>
        <dbReference type="ARBA" id="ARBA00022692"/>
    </source>
</evidence>
<dbReference type="PANTHER" id="PTHR21659:SF112">
    <property type="entry name" value="PROTEIN SNA2-RELATED"/>
    <property type="match status" value="1"/>
</dbReference>
<dbReference type="Proteomes" id="UP000298493">
    <property type="component" value="Unassembled WGS sequence"/>
</dbReference>
<dbReference type="EMBL" id="SNSC02000002">
    <property type="protein sequence ID" value="TID26559.1"/>
    <property type="molecule type" value="Genomic_DNA"/>
</dbReference>
<comment type="subcellular location">
    <subcellularLocation>
        <location evidence="1">Membrane</location>
    </subcellularLocation>
</comment>
<evidence type="ECO:0000256" key="6">
    <source>
        <dbReference type="SAM" id="Phobius"/>
    </source>
</evidence>
<keyword evidence="8" id="KW-1185">Reference proteome</keyword>
<comment type="caution">
    <text evidence="7">The sequence shown here is derived from an EMBL/GenBank/DDBJ whole genome shotgun (WGS) entry which is preliminary data.</text>
</comment>
<dbReference type="AlphaFoldDB" id="A0A4Z1PU97"/>
<sequence length="158" mass="17958">MNVLIFGLRLLDVDNRAQPCLYEACDEAEGQAVYHMTMTSTRNTWNTRSINLKGRVNCQRSFPAKLPSFKEQQIFSYNILTPPKNDLEMAKRPPSSTSDVCLYFLGLFLPPVPVFLKRGCGADFLINICLSILGWIPGVLHSWYIISKNERPAIVYRA</sequence>
<name>A0A4Z1PU97_9PEZI</name>
<evidence type="ECO:0000256" key="2">
    <source>
        <dbReference type="ARBA" id="ARBA00009530"/>
    </source>
</evidence>
<evidence type="ECO:0000313" key="7">
    <source>
        <dbReference type="EMBL" id="TID26559.1"/>
    </source>
</evidence>
<keyword evidence="4 6" id="KW-1133">Transmembrane helix</keyword>
<gene>
    <name evidence="7" type="ORF">E6O75_ATG01052</name>
</gene>
<keyword evidence="5 6" id="KW-0472">Membrane</keyword>
<reference evidence="7 8" key="1">
    <citation type="submission" date="2019-04" db="EMBL/GenBank/DDBJ databases">
        <title>High contiguity whole genome sequence and gene annotation resource for two Venturia nashicola isolates.</title>
        <authorList>
            <person name="Prokchorchik M."/>
            <person name="Won K."/>
            <person name="Lee Y."/>
            <person name="Choi E.D."/>
            <person name="Segonzac C."/>
            <person name="Sohn K.H."/>
        </authorList>
    </citation>
    <scope>NUCLEOTIDE SEQUENCE [LARGE SCALE GENOMIC DNA]</scope>
    <source>
        <strain evidence="7 8">PRI2</strain>
    </source>
</reference>
<dbReference type="Pfam" id="PF01679">
    <property type="entry name" value="Pmp3"/>
    <property type="match status" value="1"/>
</dbReference>
<evidence type="ECO:0000313" key="8">
    <source>
        <dbReference type="Proteomes" id="UP000298493"/>
    </source>
</evidence>
<keyword evidence="3 6" id="KW-0812">Transmembrane</keyword>
<dbReference type="InterPro" id="IPR000612">
    <property type="entry name" value="PMP3"/>
</dbReference>
<evidence type="ECO:0000256" key="5">
    <source>
        <dbReference type="ARBA" id="ARBA00023136"/>
    </source>
</evidence>
<evidence type="ECO:0000256" key="1">
    <source>
        <dbReference type="ARBA" id="ARBA00004370"/>
    </source>
</evidence>
<comment type="similarity">
    <text evidence="2">Belongs to the UPF0057 (PMP3) family.</text>
</comment>
<dbReference type="PANTHER" id="PTHR21659">
    <property type="entry name" value="HYDROPHOBIC PROTEIN RCI2 LOW TEMPERATURE AND SALT RESPONSIVE PROTEIN LTI6 -RELATED"/>
    <property type="match status" value="1"/>
</dbReference>
<protein>
    <submittedName>
        <fullName evidence="7">UPF0057-domain-containing protein</fullName>
    </submittedName>
</protein>
<proteinExistence type="inferred from homology"/>
<accession>A0A4Z1PU97</accession>